<keyword evidence="2" id="KW-1185">Reference proteome</keyword>
<sequence length="85" mass="9606">MAICGKKFTLTAGWTYRTGMFEIIWKIVQHPCPFPCSIHVLFYCTSYDLRTIEKQGNTGGNKGIVKGKVDVTWIKGGLDVDFTWS</sequence>
<dbReference type="EMBL" id="BAABIQ010000003">
    <property type="protein sequence ID" value="GAA4780514.1"/>
    <property type="molecule type" value="Genomic_DNA"/>
</dbReference>
<name>A0ABP9AF37_9SPHI</name>
<dbReference type="Proteomes" id="UP001501411">
    <property type="component" value="Unassembled WGS sequence"/>
</dbReference>
<evidence type="ECO:0000313" key="2">
    <source>
        <dbReference type="Proteomes" id="UP001501411"/>
    </source>
</evidence>
<gene>
    <name evidence="1" type="ORF">GCM10023231_04490</name>
</gene>
<reference evidence="2" key="1">
    <citation type="journal article" date="2019" name="Int. J. Syst. Evol. Microbiol.">
        <title>The Global Catalogue of Microorganisms (GCM) 10K type strain sequencing project: providing services to taxonomists for standard genome sequencing and annotation.</title>
        <authorList>
            <consortium name="The Broad Institute Genomics Platform"/>
            <consortium name="The Broad Institute Genome Sequencing Center for Infectious Disease"/>
            <person name="Wu L."/>
            <person name="Ma J."/>
        </authorList>
    </citation>
    <scope>NUCLEOTIDE SEQUENCE [LARGE SCALE GENOMIC DNA]</scope>
    <source>
        <strain evidence="2">JCM 18200</strain>
    </source>
</reference>
<accession>A0ABP9AF37</accession>
<proteinExistence type="predicted"/>
<protein>
    <submittedName>
        <fullName evidence="1">Uncharacterized protein</fullName>
    </submittedName>
</protein>
<organism evidence="1 2">
    <name type="scientific">Olivibacter ginsenosidimutans</name>
    <dbReference type="NCBI Taxonomy" id="1176537"/>
    <lineage>
        <taxon>Bacteria</taxon>
        <taxon>Pseudomonadati</taxon>
        <taxon>Bacteroidota</taxon>
        <taxon>Sphingobacteriia</taxon>
        <taxon>Sphingobacteriales</taxon>
        <taxon>Sphingobacteriaceae</taxon>
        <taxon>Olivibacter</taxon>
    </lineage>
</organism>
<comment type="caution">
    <text evidence="1">The sequence shown here is derived from an EMBL/GenBank/DDBJ whole genome shotgun (WGS) entry which is preliminary data.</text>
</comment>
<evidence type="ECO:0000313" key="1">
    <source>
        <dbReference type="EMBL" id="GAA4780514.1"/>
    </source>
</evidence>